<dbReference type="InterPro" id="IPR044852">
    <property type="entry name" value="WBP2-like"/>
</dbReference>
<dbReference type="Gene3D" id="2.30.29.30">
    <property type="entry name" value="Pleckstrin-homology domain (PH domain)/Phosphotyrosine-binding domain (PTB)"/>
    <property type="match status" value="1"/>
</dbReference>
<dbReference type="CDD" id="cd13214">
    <property type="entry name" value="PH-GRAM_WBP2"/>
    <property type="match status" value="1"/>
</dbReference>
<dbReference type="PANTHER" id="PTHR31606:SF1">
    <property type="entry name" value="WW DOMAIN BINDING PROTEIN 2, ISOFORM E"/>
    <property type="match status" value="1"/>
</dbReference>
<dbReference type="PANTHER" id="PTHR31606">
    <property type="entry name" value="WW DOMAIN BINDING PROTEIN 2, ISOFORM E"/>
    <property type="match status" value="1"/>
</dbReference>
<dbReference type="GO" id="GO:0031490">
    <property type="term" value="F:chromatin DNA binding"/>
    <property type="evidence" value="ECO:0007669"/>
    <property type="project" value="TreeGrafter"/>
</dbReference>
<dbReference type="GO" id="GO:0005634">
    <property type="term" value="C:nucleus"/>
    <property type="evidence" value="ECO:0007669"/>
    <property type="project" value="TreeGrafter"/>
</dbReference>
<dbReference type="AlphaFoldDB" id="A0A147BJT9"/>
<dbReference type="InterPro" id="IPR004182">
    <property type="entry name" value="GRAM"/>
</dbReference>
<sequence>ILIFYDGVTVKFEGSDAQSFYGTWKGRIYLTTHRMLFVNGSRNGKLLSFSFPFGQISNLGLEQPIFGPNYITGKVRSEPQGNWYGECNFSLSFGKGGAVEFGRALMEAKKLAARTAVDGNFGAAVLVGMPGMPYMVPPSTNVGFALPRQQFPNAPPAGTVFVANTAAPYPGLPMSQPAPFAPLGPGFQPAATGSQSWNRNPPGGASSQPPFGSSFPGFRKG</sequence>
<accession>A0A147BJT9</accession>
<evidence type="ECO:0000313" key="3">
    <source>
        <dbReference type="EMBL" id="JAR91057.1"/>
    </source>
</evidence>
<organism evidence="3">
    <name type="scientific">Ixodes ricinus</name>
    <name type="common">Common tick</name>
    <name type="synonym">Acarus ricinus</name>
    <dbReference type="NCBI Taxonomy" id="34613"/>
    <lineage>
        <taxon>Eukaryota</taxon>
        <taxon>Metazoa</taxon>
        <taxon>Ecdysozoa</taxon>
        <taxon>Arthropoda</taxon>
        <taxon>Chelicerata</taxon>
        <taxon>Arachnida</taxon>
        <taxon>Acari</taxon>
        <taxon>Parasitiformes</taxon>
        <taxon>Ixodida</taxon>
        <taxon>Ixodoidea</taxon>
        <taxon>Ixodidae</taxon>
        <taxon>Ixodinae</taxon>
        <taxon>Ixodes</taxon>
    </lineage>
</organism>
<evidence type="ECO:0000259" key="2">
    <source>
        <dbReference type="Pfam" id="PF02893"/>
    </source>
</evidence>
<proteinExistence type="predicted"/>
<evidence type="ECO:0000256" key="1">
    <source>
        <dbReference type="SAM" id="MobiDB-lite"/>
    </source>
</evidence>
<dbReference type="EMBL" id="GEGO01004347">
    <property type="protein sequence ID" value="JAR91057.1"/>
    <property type="molecule type" value="Transcribed_RNA"/>
</dbReference>
<feature type="compositionally biased region" description="Low complexity" evidence="1">
    <location>
        <begin position="201"/>
        <end position="221"/>
    </location>
</feature>
<protein>
    <submittedName>
        <fullName evidence="3">Putative ww domain binding protein wbp-2</fullName>
    </submittedName>
</protein>
<feature type="domain" description="GRAM" evidence="2">
    <location>
        <begin position="22"/>
        <end position="107"/>
    </location>
</feature>
<feature type="region of interest" description="Disordered" evidence="1">
    <location>
        <begin position="180"/>
        <end position="221"/>
    </location>
</feature>
<dbReference type="Pfam" id="PF02893">
    <property type="entry name" value="GRAM"/>
    <property type="match status" value="1"/>
</dbReference>
<dbReference type="GO" id="GO:0003713">
    <property type="term" value="F:transcription coactivator activity"/>
    <property type="evidence" value="ECO:0007669"/>
    <property type="project" value="InterPro"/>
</dbReference>
<name>A0A147BJT9_IXORI</name>
<dbReference type="SUPFAM" id="SSF50729">
    <property type="entry name" value="PH domain-like"/>
    <property type="match status" value="1"/>
</dbReference>
<dbReference type="InterPro" id="IPR011993">
    <property type="entry name" value="PH-like_dom_sf"/>
</dbReference>
<reference evidence="3" key="1">
    <citation type="journal article" date="2018" name="PLoS Negl. Trop. Dis.">
        <title>Sialome diversity of ticks revealed by RNAseq of single tick salivary glands.</title>
        <authorList>
            <person name="Perner J."/>
            <person name="Kropackova S."/>
            <person name="Kopacek P."/>
            <person name="Ribeiro J.M."/>
        </authorList>
    </citation>
    <scope>NUCLEOTIDE SEQUENCE</scope>
    <source>
        <strain evidence="3">Siblings of single egg batch collected in Ceske Budejovice</strain>
        <tissue evidence="3">Salivary glands</tissue>
    </source>
</reference>
<feature type="non-terminal residue" evidence="3">
    <location>
        <position position="1"/>
    </location>
</feature>